<gene>
    <name evidence="1" type="primary">BnaCnng75880D</name>
    <name evidence="1" type="ORF">GSBRNA2T00023555001</name>
</gene>
<accession>A0A078K2F1</accession>
<proteinExistence type="predicted"/>
<sequence length="25" mass="2710">AKANGVAVFQFNGNHETMNVEGDFI</sequence>
<dbReference type="PaxDb" id="3708-A0A078K2F1"/>
<reference evidence="1" key="2">
    <citation type="submission" date="2014-06" db="EMBL/GenBank/DDBJ databases">
        <authorList>
            <person name="Genoscope - CEA"/>
        </authorList>
    </citation>
    <scope>NUCLEOTIDE SEQUENCE</scope>
</reference>
<dbReference type="Gramene" id="CDY72082">
    <property type="protein sequence ID" value="CDY72082"/>
    <property type="gene ID" value="GSBRNA2T00023555001"/>
</dbReference>
<protein>
    <submittedName>
        <fullName evidence="1">BnaCnng75880D protein</fullName>
    </submittedName>
</protein>
<organism evidence="1">
    <name type="scientific">Brassica napus</name>
    <name type="common">Rape</name>
    <dbReference type="NCBI Taxonomy" id="3708"/>
    <lineage>
        <taxon>Eukaryota</taxon>
        <taxon>Viridiplantae</taxon>
        <taxon>Streptophyta</taxon>
        <taxon>Embryophyta</taxon>
        <taxon>Tracheophyta</taxon>
        <taxon>Spermatophyta</taxon>
        <taxon>Magnoliopsida</taxon>
        <taxon>eudicotyledons</taxon>
        <taxon>Gunneridae</taxon>
        <taxon>Pentapetalae</taxon>
        <taxon>rosids</taxon>
        <taxon>malvids</taxon>
        <taxon>Brassicales</taxon>
        <taxon>Brassicaceae</taxon>
        <taxon>Brassiceae</taxon>
        <taxon>Brassica</taxon>
    </lineage>
</organism>
<dbReference type="STRING" id="3708.A0A078K2F1"/>
<reference evidence="1" key="1">
    <citation type="journal article" date="2014" name="Science">
        <title>Plant genetics. Early allopolyploid evolution in the post-Neolithic Brassica napus oilseed genome.</title>
        <authorList>
            <person name="Chalhoub B."/>
            <person name="Denoeud F."/>
            <person name="Liu S."/>
            <person name="Parkin I.A."/>
            <person name="Tang H."/>
            <person name="Wang X."/>
            <person name="Chiquet J."/>
            <person name="Belcram H."/>
            <person name="Tong C."/>
            <person name="Samans B."/>
            <person name="Correa M."/>
            <person name="Da Silva C."/>
            <person name="Just J."/>
            <person name="Falentin C."/>
            <person name="Koh C.S."/>
            <person name="Le Clainche I."/>
            <person name="Bernard M."/>
            <person name="Bento P."/>
            <person name="Noel B."/>
            <person name="Labadie K."/>
            <person name="Alberti A."/>
            <person name="Charles M."/>
            <person name="Arnaud D."/>
            <person name="Guo H."/>
            <person name="Daviaud C."/>
            <person name="Alamery S."/>
            <person name="Jabbari K."/>
            <person name="Zhao M."/>
            <person name="Edger P.P."/>
            <person name="Chelaifa H."/>
            <person name="Tack D."/>
            <person name="Lassalle G."/>
            <person name="Mestiri I."/>
            <person name="Schnel N."/>
            <person name="Le Paslier M.C."/>
            <person name="Fan G."/>
            <person name="Renault V."/>
            <person name="Bayer P.E."/>
            <person name="Golicz A.A."/>
            <person name="Manoli S."/>
            <person name="Lee T.H."/>
            <person name="Thi V.H."/>
            <person name="Chalabi S."/>
            <person name="Hu Q."/>
            <person name="Fan C."/>
            <person name="Tollenaere R."/>
            <person name="Lu Y."/>
            <person name="Battail C."/>
            <person name="Shen J."/>
            <person name="Sidebottom C.H."/>
            <person name="Wang X."/>
            <person name="Canaguier A."/>
            <person name="Chauveau A."/>
            <person name="Berard A."/>
            <person name="Deniot G."/>
            <person name="Guan M."/>
            <person name="Liu Z."/>
            <person name="Sun F."/>
            <person name="Lim Y.P."/>
            <person name="Lyons E."/>
            <person name="Town C.D."/>
            <person name="Bancroft I."/>
            <person name="Wang X."/>
            <person name="Meng J."/>
            <person name="Ma J."/>
            <person name="Pires J.C."/>
            <person name="King G.J."/>
            <person name="Brunel D."/>
            <person name="Delourme R."/>
            <person name="Renard M."/>
            <person name="Aury J.M."/>
            <person name="Adams K.L."/>
            <person name="Batley J."/>
            <person name="Snowdon R.J."/>
            <person name="Tost J."/>
            <person name="Edwards D."/>
            <person name="Zhou Y."/>
            <person name="Hua W."/>
            <person name="Sharpe A.G."/>
            <person name="Paterson A.H."/>
            <person name="Guan C."/>
            <person name="Wincker P."/>
        </authorList>
    </citation>
    <scope>NUCLEOTIDE SEQUENCE [LARGE SCALE GENOMIC DNA]</scope>
</reference>
<name>A0A078K2F1_BRANA</name>
<feature type="non-terminal residue" evidence="1">
    <location>
        <position position="1"/>
    </location>
</feature>
<evidence type="ECO:0000313" key="1">
    <source>
        <dbReference type="EMBL" id="CDY72082.1"/>
    </source>
</evidence>
<dbReference type="AlphaFoldDB" id="A0A078K2F1"/>
<dbReference type="EMBL" id="LK048844">
    <property type="protein sequence ID" value="CDY72082.1"/>
    <property type="molecule type" value="Genomic_DNA"/>
</dbReference>